<dbReference type="OrthoDB" id="417112at2759"/>
<protein>
    <submittedName>
        <fullName evidence="2">Protein MEMO1 like protein</fullName>
    </submittedName>
</protein>
<evidence type="ECO:0000256" key="1">
    <source>
        <dbReference type="ARBA" id="ARBA00006315"/>
    </source>
</evidence>
<dbReference type="Proteomes" id="UP000179807">
    <property type="component" value="Unassembled WGS sequence"/>
</dbReference>
<dbReference type="VEuPathDB" id="TrichDB:TRFO_08683"/>
<reference evidence="2" key="1">
    <citation type="submission" date="2016-10" db="EMBL/GenBank/DDBJ databases">
        <authorList>
            <person name="Benchimol M."/>
            <person name="Almeida L.G."/>
            <person name="Vasconcelos A.T."/>
            <person name="Perreira-Neves A."/>
            <person name="Rosa I.A."/>
            <person name="Tasca T."/>
            <person name="Bogo M.R."/>
            <person name="de Souza W."/>
        </authorList>
    </citation>
    <scope>NUCLEOTIDE SEQUENCE [LARGE SCALE GENOMIC DNA]</scope>
    <source>
        <strain evidence="2">K</strain>
    </source>
</reference>
<dbReference type="CDD" id="cd07361">
    <property type="entry name" value="MEMO_like"/>
    <property type="match status" value="1"/>
</dbReference>
<proteinExistence type="inferred from homology"/>
<dbReference type="GeneID" id="94829144"/>
<dbReference type="Gene3D" id="3.40.830.10">
    <property type="entry name" value="LigB-like"/>
    <property type="match status" value="1"/>
</dbReference>
<gene>
    <name evidence="2" type="primary">memo1</name>
    <name evidence="2" type="ORF">TRFO_08683</name>
</gene>
<accession>A0A1J4JMB0</accession>
<dbReference type="AlphaFoldDB" id="A0A1J4JMB0"/>
<dbReference type="HAMAP" id="MF_00055">
    <property type="entry name" value="MEMO1"/>
    <property type="match status" value="1"/>
</dbReference>
<evidence type="ECO:0000313" key="3">
    <source>
        <dbReference type="Proteomes" id="UP000179807"/>
    </source>
</evidence>
<comment type="similarity">
    <text evidence="1">Belongs to the MEMO1 family.</text>
</comment>
<dbReference type="InterPro" id="IPR002737">
    <property type="entry name" value="MEMO1_fam"/>
</dbReference>
<dbReference type="RefSeq" id="XP_068351844.1">
    <property type="nucleotide sequence ID" value="XM_068494440.1"/>
</dbReference>
<dbReference type="PANTHER" id="PTHR11060:SF0">
    <property type="entry name" value="PROTEIN MEMO1"/>
    <property type="match status" value="1"/>
</dbReference>
<sequence>MLRATHMNSWYPSGQQLDNMLKEAYDEAKVVSGSGKVKSVIVPHAGYRFCVKTSMNAFKNVDPSTINRVFVLGPSHQIPISNCTIADAATAETPYGEIPFDTEACNALTSKFPKLFKKLDRDTASIEHSMEMEFPLLKYIFKEKPFTLVPIMVGQLSPNQIIETAEALKPFINDANTLLVISSDFCHWGARFGYTYLPDMDGQIFEKIRKLDHDGAEMIASGEPEKFENYLKKTKNTICGRTAILIMMNIFQGKHAEFLHYSQSSEVVSKHDTSVSYFSAILRG</sequence>
<dbReference type="EMBL" id="MLAK01001038">
    <property type="protein sequence ID" value="OHS98707.1"/>
    <property type="molecule type" value="Genomic_DNA"/>
</dbReference>
<dbReference type="NCBIfam" id="TIGR04336">
    <property type="entry name" value="AmmeMemoSam_B"/>
    <property type="match status" value="1"/>
</dbReference>
<comment type="caution">
    <text evidence="2">The sequence shown here is derived from an EMBL/GenBank/DDBJ whole genome shotgun (WGS) entry which is preliminary data.</text>
</comment>
<evidence type="ECO:0000313" key="2">
    <source>
        <dbReference type="EMBL" id="OHS98707.1"/>
    </source>
</evidence>
<organism evidence="2 3">
    <name type="scientific">Tritrichomonas foetus</name>
    <dbReference type="NCBI Taxonomy" id="1144522"/>
    <lineage>
        <taxon>Eukaryota</taxon>
        <taxon>Metamonada</taxon>
        <taxon>Parabasalia</taxon>
        <taxon>Tritrichomonadida</taxon>
        <taxon>Tritrichomonadidae</taxon>
        <taxon>Tritrichomonas</taxon>
    </lineage>
</organism>
<keyword evidence="3" id="KW-1185">Reference proteome</keyword>
<dbReference type="PANTHER" id="PTHR11060">
    <property type="entry name" value="PROTEIN MEMO1"/>
    <property type="match status" value="1"/>
</dbReference>
<name>A0A1J4JMB0_9EUKA</name>
<dbReference type="Pfam" id="PF01875">
    <property type="entry name" value="Memo"/>
    <property type="match status" value="1"/>
</dbReference>
<dbReference type="SUPFAM" id="SSF53213">
    <property type="entry name" value="LigB-like"/>
    <property type="match status" value="1"/>
</dbReference>